<dbReference type="Proteomes" id="UP000008493">
    <property type="component" value="Unassembled WGS sequence"/>
</dbReference>
<dbReference type="KEGG" id="abp:AGABI1DRAFT89082"/>
<dbReference type="GeneID" id="18832310"/>
<dbReference type="SUPFAM" id="SSF52047">
    <property type="entry name" value="RNI-like"/>
    <property type="match status" value="1"/>
</dbReference>
<dbReference type="OMA" id="HWHENAK"/>
<protein>
    <submittedName>
        <fullName evidence="1">Uncharacterized protein</fullName>
    </submittedName>
</protein>
<evidence type="ECO:0000313" key="2">
    <source>
        <dbReference type="Proteomes" id="UP000008493"/>
    </source>
</evidence>
<accession>K5Y7V9</accession>
<dbReference type="RefSeq" id="XP_007325970.1">
    <property type="nucleotide sequence ID" value="XM_007325908.1"/>
</dbReference>
<dbReference type="InterPro" id="IPR032675">
    <property type="entry name" value="LRR_dom_sf"/>
</dbReference>
<gene>
    <name evidence="1" type="ORF">AGABI1DRAFT_89082</name>
</gene>
<keyword evidence="2" id="KW-1185">Reference proteome</keyword>
<sequence>MTSLSCPYCGHDSPQQRCTGELHDKLRQVDNSISQLFTHRSGLLQEHNEIHSSIGILPPEILSHIFQYLCSPLEFGDLHSEQEKDNVAPIESPSWEMNTVLSKVSINWRRIVMTTPKLWTFVQLHIHSVETEDNLVWLIRFFEYSGHFPLTLFIDLPHRGFPSDSLIHPSVDDFLIKNFWRINRVYLRHPHEGWLSYLPQLGQMTHLFLVNLKTFIEASLSLSRATSLSELTLLACDAEISSPHLTILNFEQVTFNTLFRTILNCPNLIKLYFRDADAHQFLRSPIPEETFTLQHLEVLDLELYGKYCDGHWEAVLLSHIHTPSLRSLRFVVPTDRLFYVLDKSQVAASRFFATLPTTLTSLEFLATEKNPHWHENAKILPLLINNSLQDDCLIESLTFVSCGFRFMADILQSLTCSYRFPRLRRITMDNLSWLESGYTRGDLELMRPQQKAFLSHTFLEVVKLRLDVSERQLTLYMVHNVADDVAWLDGIWSELVELKRRGCRLDIFVESKPKL</sequence>
<evidence type="ECO:0000313" key="1">
    <source>
        <dbReference type="EMBL" id="EKM84370.1"/>
    </source>
</evidence>
<proteinExistence type="predicted"/>
<dbReference type="OrthoDB" id="2861760at2759"/>
<name>K5Y7V9_AGABU</name>
<dbReference type="EMBL" id="JH971385">
    <property type="protein sequence ID" value="EKM84370.1"/>
    <property type="molecule type" value="Genomic_DNA"/>
</dbReference>
<dbReference type="HOGENOM" id="CLU_514772_0_0_1"/>
<reference evidence="2" key="1">
    <citation type="journal article" date="2012" name="Proc. Natl. Acad. Sci. U.S.A.">
        <title>Genome sequence of the button mushroom Agaricus bisporus reveals mechanisms governing adaptation to a humic-rich ecological niche.</title>
        <authorList>
            <person name="Morin E."/>
            <person name="Kohler A."/>
            <person name="Baker A.R."/>
            <person name="Foulongne-Oriol M."/>
            <person name="Lombard V."/>
            <person name="Nagy L.G."/>
            <person name="Ohm R.A."/>
            <person name="Patyshakuliyeva A."/>
            <person name="Brun A."/>
            <person name="Aerts A.L."/>
            <person name="Bailey A.M."/>
            <person name="Billette C."/>
            <person name="Coutinho P.M."/>
            <person name="Deakin G."/>
            <person name="Doddapaneni H."/>
            <person name="Floudas D."/>
            <person name="Grimwood J."/>
            <person name="Hilden K."/>
            <person name="Kuees U."/>
            <person name="LaButti K.M."/>
            <person name="Lapidus A."/>
            <person name="Lindquist E.A."/>
            <person name="Lucas S.M."/>
            <person name="Murat C."/>
            <person name="Riley R.W."/>
            <person name="Salamov A.A."/>
            <person name="Schmutz J."/>
            <person name="Subramanian V."/>
            <person name="Woesten H.A.B."/>
            <person name="Xu J."/>
            <person name="Eastwood D.C."/>
            <person name="Foster G.D."/>
            <person name="Sonnenberg A.S."/>
            <person name="Cullen D."/>
            <person name="de Vries R.P."/>
            <person name="Lundell T."/>
            <person name="Hibbett D.S."/>
            <person name="Henrissat B."/>
            <person name="Burton K.S."/>
            <person name="Kerrigan R.W."/>
            <person name="Challen M.P."/>
            <person name="Grigoriev I.V."/>
            <person name="Martin F."/>
        </authorList>
    </citation>
    <scope>NUCLEOTIDE SEQUENCE [LARGE SCALE GENOMIC DNA]</scope>
    <source>
        <strain evidence="2">JB137-S8 / ATCC MYA-4627 / FGSC 10392</strain>
    </source>
</reference>
<dbReference type="InParanoid" id="K5Y7V9"/>
<organism evidence="1 2">
    <name type="scientific">Agaricus bisporus var. burnettii (strain JB137-S8 / ATCC MYA-4627 / FGSC 10392)</name>
    <name type="common">White button mushroom</name>
    <dbReference type="NCBI Taxonomy" id="597362"/>
    <lineage>
        <taxon>Eukaryota</taxon>
        <taxon>Fungi</taxon>
        <taxon>Dikarya</taxon>
        <taxon>Basidiomycota</taxon>
        <taxon>Agaricomycotina</taxon>
        <taxon>Agaricomycetes</taxon>
        <taxon>Agaricomycetidae</taxon>
        <taxon>Agaricales</taxon>
        <taxon>Agaricineae</taxon>
        <taxon>Agaricaceae</taxon>
        <taxon>Agaricus</taxon>
    </lineage>
</organism>
<dbReference type="AlphaFoldDB" id="K5Y7V9"/>
<dbReference type="Gene3D" id="3.80.10.10">
    <property type="entry name" value="Ribonuclease Inhibitor"/>
    <property type="match status" value="1"/>
</dbReference>